<dbReference type="EMBL" id="JACMSF010000011">
    <property type="protein sequence ID" value="MBC2902507.1"/>
    <property type="molecule type" value="Genomic_DNA"/>
</dbReference>
<comment type="caution">
    <text evidence="1">The sequence shown here is derived from an EMBL/GenBank/DDBJ whole genome shotgun (WGS) entry which is preliminary data.</text>
</comment>
<proteinExistence type="predicted"/>
<dbReference type="Pfam" id="PF19979">
    <property type="entry name" value="DUF6415"/>
    <property type="match status" value="1"/>
</dbReference>
<sequence length="166" mass="18025">MNSIEHREGTSAPPVDIATMRANVAQVLPPDVTPTDPTTLQTLTGMMRGHLQLIIPEIEHVAARLPADDVPRYVALAGVREACGKLDARPGLMPSDAVAHVRRLARSLLALCDHYEKLTGVRMCLACDQPIRQGEATRPYGKVSPSGGAVDFGRIHERCANTVRMR</sequence>
<gene>
    <name evidence="1" type="ORF">H4N64_12965</name>
</gene>
<dbReference type="InterPro" id="IPR046300">
    <property type="entry name" value="DUF6415"/>
</dbReference>
<dbReference type="AlphaFoldDB" id="A0A7X1J3F6"/>
<accession>A0A7X1J3F6</accession>
<organism evidence="1 2">
    <name type="scientific">Streptomyces cupreus</name>
    <dbReference type="NCBI Taxonomy" id="2759956"/>
    <lineage>
        <taxon>Bacteria</taxon>
        <taxon>Bacillati</taxon>
        <taxon>Actinomycetota</taxon>
        <taxon>Actinomycetes</taxon>
        <taxon>Kitasatosporales</taxon>
        <taxon>Streptomycetaceae</taxon>
        <taxon>Streptomyces</taxon>
    </lineage>
</organism>
<dbReference type="Proteomes" id="UP000584670">
    <property type="component" value="Unassembled WGS sequence"/>
</dbReference>
<evidence type="ECO:0000313" key="1">
    <source>
        <dbReference type="EMBL" id="MBC2902507.1"/>
    </source>
</evidence>
<evidence type="ECO:0000313" key="2">
    <source>
        <dbReference type="Proteomes" id="UP000584670"/>
    </source>
</evidence>
<reference evidence="1 2" key="1">
    <citation type="submission" date="2020-08" db="EMBL/GenBank/DDBJ databases">
        <title>Streptomyces sp. PSKA01 genome sequencing and assembly.</title>
        <authorList>
            <person name="Mandal S."/>
            <person name="Maiti P.K."/>
            <person name="Das P."/>
        </authorList>
    </citation>
    <scope>NUCLEOTIDE SEQUENCE [LARGE SCALE GENOMIC DNA]</scope>
    <source>
        <strain evidence="1 2">PSKA01</strain>
    </source>
</reference>
<keyword evidence="2" id="KW-1185">Reference proteome</keyword>
<name>A0A7X1J3F6_9ACTN</name>
<dbReference type="RefSeq" id="WP_186282415.1">
    <property type="nucleotide sequence ID" value="NZ_JACMSF010000011.1"/>
</dbReference>
<protein>
    <submittedName>
        <fullName evidence="1">Uncharacterized protein</fullName>
    </submittedName>
</protein>